<dbReference type="SUPFAM" id="SSF51658">
    <property type="entry name" value="Xylose isomerase-like"/>
    <property type="match status" value="1"/>
</dbReference>
<dbReference type="PANTHER" id="PTHR30268">
    <property type="entry name" value="L-RHAMNOSE ISOMERASE"/>
    <property type="match status" value="1"/>
</dbReference>
<dbReference type="InterPro" id="IPR050337">
    <property type="entry name" value="L-rhamnose_isomerase"/>
</dbReference>
<dbReference type="InterPro" id="IPR036237">
    <property type="entry name" value="Xyl_isomerase-like_sf"/>
</dbReference>
<dbReference type="GO" id="GO:0019301">
    <property type="term" value="P:rhamnose catabolic process"/>
    <property type="evidence" value="ECO:0007669"/>
    <property type="project" value="TreeGrafter"/>
</dbReference>
<accession>A0A382RVZ1</accession>
<dbReference type="GO" id="GO:0019324">
    <property type="term" value="P:L-lyxose metabolic process"/>
    <property type="evidence" value="ECO:0007669"/>
    <property type="project" value="TreeGrafter"/>
</dbReference>
<dbReference type="GO" id="GO:0008740">
    <property type="term" value="F:L-rhamnose isomerase activity"/>
    <property type="evidence" value="ECO:0007669"/>
    <property type="project" value="TreeGrafter"/>
</dbReference>
<dbReference type="GO" id="GO:0046872">
    <property type="term" value="F:metal ion binding"/>
    <property type="evidence" value="ECO:0007669"/>
    <property type="project" value="UniProtKB-KW"/>
</dbReference>
<keyword evidence="2" id="KW-0464">Manganese</keyword>
<keyword evidence="1" id="KW-0479">Metal-binding</keyword>
<evidence type="ECO:0000259" key="4">
    <source>
        <dbReference type="Pfam" id="PF01261"/>
    </source>
</evidence>
<feature type="non-terminal residue" evidence="5">
    <location>
        <position position="1"/>
    </location>
</feature>
<dbReference type="EMBL" id="UINC01124603">
    <property type="protein sequence ID" value="SVD01864.1"/>
    <property type="molecule type" value="Genomic_DNA"/>
</dbReference>
<dbReference type="AlphaFoldDB" id="A0A382RVZ1"/>
<keyword evidence="3" id="KW-0413">Isomerase</keyword>
<dbReference type="InterPro" id="IPR013022">
    <property type="entry name" value="Xyl_isomerase-like_TIM-brl"/>
</dbReference>
<evidence type="ECO:0000313" key="5">
    <source>
        <dbReference type="EMBL" id="SVD01864.1"/>
    </source>
</evidence>
<sequence>KQPGAARDVHERLADAAQVHQVTGICPTVALHIPWDRVDDYDALRAEAEGLGIRLGAINPNVFQDADYQFGSFGHRDPAVRRKALDHMFECIEIMARTNSRILSLWFADGTNYAGQADIRQRKAWFEECLKEVHDALRPDDRMLIEYKFFEPGFYHTDIADWGMALNFARKAGPQAEVLVDLGHHPSGTNIEHIVAFLLDEEKLGGFHFNNRKYADDDLTTGSVNLYEVFLIYHEIENILGAGADARIAYMVDQSHIVKPKIEAMIQSVLNIQMAFACALLVDREALTQAQAGGDTVAAEEALRQAYDTDVRPLLAH</sequence>
<dbReference type="Gene3D" id="3.20.20.150">
    <property type="entry name" value="Divalent-metal-dependent TIM barrel enzymes"/>
    <property type="match status" value="1"/>
</dbReference>
<gene>
    <name evidence="5" type="ORF">METZ01_LOCUS354718</name>
</gene>
<dbReference type="PANTHER" id="PTHR30268:SF0">
    <property type="entry name" value="L-RHAMNOSE ISOMERASE"/>
    <property type="match status" value="1"/>
</dbReference>
<name>A0A382RVZ1_9ZZZZ</name>
<organism evidence="5">
    <name type="scientific">marine metagenome</name>
    <dbReference type="NCBI Taxonomy" id="408172"/>
    <lineage>
        <taxon>unclassified sequences</taxon>
        <taxon>metagenomes</taxon>
        <taxon>ecological metagenomes</taxon>
    </lineage>
</organism>
<dbReference type="Pfam" id="PF01261">
    <property type="entry name" value="AP_endonuc_2"/>
    <property type="match status" value="1"/>
</dbReference>
<protein>
    <recommendedName>
        <fullName evidence="4">Xylose isomerase-like TIM barrel domain-containing protein</fullName>
    </recommendedName>
</protein>
<evidence type="ECO:0000256" key="2">
    <source>
        <dbReference type="ARBA" id="ARBA00023211"/>
    </source>
</evidence>
<reference evidence="5" key="1">
    <citation type="submission" date="2018-05" db="EMBL/GenBank/DDBJ databases">
        <authorList>
            <person name="Lanie J.A."/>
            <person name="Ng W.-L."/>
            <person name="Kazmierczak K.M."/>
            <person name="Andrzejewski T.M."/>
            <person name="Davidsen T.M."/>
            <person name="Wayne K.J."/>
            <person name="Tettelin H."/>
            <person name="Glass J.I."/>
            <person name="Rusch D."/>
            <person name="Podicherti R."/>
            <person name="Tsui H.-C.T."/>
            <person name="Winkler M.E."/>
        </authorList>
    </citation>
    <scope>NUCLEOTIDE SEQUENCE</scope>
</reference>
<feature type="domain" description="Xylose isomerase-like TIM barrel" evidence="4">
    <location>
        <begin position="39"/>
        <end position="217"/>
    </location>
</feature>
<feature type="non-terminal residue" evidence="5">
    <location>
        <position position="317"/>
    </location>
</feature>
<evidence type="ECO:0000256" key="1">
    <source>
        <dbReference type="ARBA" id="ARBA00022723"/>
    </source>
</evidence>
<proteinExistence type="predicted"/>
<evidence type="ECO:0000256" key="3">
    <source>
        <dbReference type="ARBA" id="ARBA00023235"/>
    </source>
</evidence>